<feature type="domain" description="LiaF transmembrane" evidence="2">
    <location>
        <begin position="14"/>
        <end position="112"/>
    </location>
</feature>
<organism evidence="3 4">
    <name type="scientific">Rugamonas rubra</name>
    <dbReference type="NCBI Taxonomy" id="758825"/>
    <lineage>
        <taxon>Bacteria</taxon>
        <taxon>Pseudomonadati</taxon>
        <taxon>Pseudomonadota</taxon>
        <taxon>Betaproteobacteria</taxon>
        <taxon>Burkholderiales</taxon>
        <taxon>Oxalobacteraceae</taxon>
        <taxon>Telluria group</taxon>
        <taxon>Rugamonas</taxon>
    </lineage>
</organism>
<keyword evidence="4" id="KW-1185">Reference proteome</keyword>
<evidence type="ECO:0000256" key="1">
    <source>
        <dbReference type="SAM" id="Phobius"/>
    </source>
</evidence>
<dbReference type="Pfam" id="PF22570">
    <property type="entry name" value="LiaF-TM"/>
    <property type="match status" value="1"/>
</dbReference>
<dbReference type="RefSeq" id="WP_093388630.1">
    <property type="nucleotide sequence ID" value="NZ_FOTW01000014.1"/>
</dbReference>
<evidence type="ECO:0000313" key="3">
    <source>
        <dbReference type="EMBL" id="SFM19139.1"/>
    </source>
</evidence>
<gene>
    <name evidence="3" type="ORF">SAMN02982985_03134</name>
</gene>
<proteinExistence type="predicted"/>
<feature type="transmembrane region" description="Helical" evidence="1">
    <location>
        <begin position="97"/>
        <end position="114"/>
    </location>
</feature>
<dbReference type="InterPro" id="IPR054331">
    <property type="entry name" value="LiaF_TM"/>
</dbReference>
<keyword evidence="1" id="KW-0472">Membrane</keyword>
<evidence type="ECO:0000313" key="4">
    <source>
        <dbReference type="Proteomes" id="UP000199470"/>
    </source>
</evidence>
<name>A0A1I4NUI8_9BURK</name>
<keyword evidence="1" id="KW-0812">Transmembrane</keyword>
<dbReference type="AlphaFoldDB" id="A0A1I4NUI8"/>
<feature type="transmembrane region" description="Helical" evidence="1">
    <location>
        <begin position="43"/>
        <end position="60"/>
    </location>
</feature>
<dbReference type="Proteomes" id="UP000199470">
    <property type="component" value="Unassembled WGS sequence"/>
</dbReference>
<feature type="transmembrane region" description="Helical" evidence="1">
    <location>
        <begin position="67"/>
        <end position="85"/>
    </location>
</feature>
<keyword evidence="1" id="KW-1133">Transmembrane helix</keyword>
<dbReference type="OrthoDB" id="8776455at2"/>
<reference evidence="3 4" key="1">
    <citation type="submission" date="2016-10" db="EMBL/GenBank/DDBJ databases">
        <authorList>
            <person name="de Groot N.N."/>
        </authorList>
    </citation>
    <scope>NUCLEOTIDE SEQUENCE [LARGE SCALE GENOMIC DNA]</scope>
    <source>
        <strain evidence="3 4">ATCC 43154</strain>
    </source>
</reference>
<dbReference type="STRING" id="758825.SAMN02982985_03134"/>
<accession>A0A1I4NUI8</accession>
<sequence>MKDATRQDWRKQLLWGMLLIVFGALVLLDRAELLELDFDLRRIWHYWPWLLVVFGISDMLPPSSPRLFLNGLWKVFFAAWWYVSYEHVWGLSFRDSWPALLIAWGLGLVLRPLLNDYFNSNKEH</sequence>
<feature type="transmembrane region" description="Helical" evidence="1">
    <location>
        <begin position="12"/>
        <end position="31"/>
    </location>
</feature>
<protein>
    <recommendedName>
        <fullName evidence="2">LiaF transmembrane domain-containing protein</fullName>
    </recommendedName>
</protein>
<evidence type="ECO:0000259" key="2">
    <source>
        <dbReference type="Pfam" id="PF22570"/>
    </source>
</evidence>
<dbReference type="EMBL" id="FOTW01000014">
    <property type="protein sequence ID" value="SFM19139.1"/>
    <property type="molecule type" value="Genomic_DNA"/>
</dbReference>